<name>A0ABW0BGW9_9ACTN</name>
<dbReference type="Proteomes" id="UP001596087">
    <property type="component" value="Unassembled WGS sequence"/>
</dbReference>
<evidence type="ECO:0000313" key="2">
    <source>
        <dbReference type="Proteomes" id="UP001596087"/>
    </source>
</evidence>
<organism evidence="1 2">
    <name type="scientific">Nocardioides taihuensis</name>
    <dbReference type="NCBI Taxonomy" id="1835606"/>
    <lineage>
        <taxon>Bacteria</taxon>
        <taxon>Bacillati</taxon>
        <taxon>Actinomycetota</taxon>
        <taxon>Actinomycetes</taxon>
        <taxon>Propionibacteriales</taxon>
        <taxon>Nocardioidaceae</taxon>
        <taxon>Nocardioides</taxon>
    </lineage>
</organism>
<gene>
    <name evidence="1" type="ORF">ACFPGP_05165</name>
</gene>
<reference evidence="2" key="1">
    <citation type="journal article" date="2019" name="Int. J. Syst. Evol. Microbiol.">
        <title>The Global Catalogue of Microorganisms (GCM) 10K type strain sequencing project: providing services to taxonomists for standard genome sequencing and annotation.</title>
        <authorList>
            <consortium name="The Broad Institute Genomics Platform"/>
            <consortium name="The Broad Institute Genome Sequencing Center for Infectious Disease"/>
            <person name="Wu L."/>
            <person name="Ma J."/>
        </authorList>
    </citation>
    <scope>NUCLEOTIDE SEQUENCE [LARGE SCALE GENOMIC DNA]</scope>
    <source>
        <strain evidence="2">DFY41</strain>
    </source>
</reference>
<comment type="caution">
    <text evidence="1">The sequence shown here is derived from an EMBL/GenBank/DDBJ whole genome shotgun (WGS) entry which is preliminary data.</text>
</comment>
<sequence>MNGGDVIAPARPVPLRAFRALGSAWTTIDVDALAQVPSTGLGAVLLEAASSRAGGRGTVLVRPEGSDGDGVALLRHTQSGGRGLALVKVGLGGRVEVRSTAGGPRTAVRMVAWVPETSLLTVPESTPPEQSLSLTSVAQEVALDVPPAATAVVVQLTTTSSRAGRLATWTTGLAAPANGEAFGRGTSSFLQVVRPDADDTISLRALSGEATVGVRVLGWATGESVVTSRGTTTTLLNAAPGGVRRLRLSDVAGVPAGTQDTWVSVAAPRGATVRLWGNSKGTGAPLHSWQSTGSAVSLLLPVPRSGTAAIQVSGTRGRTRVLANGFDTVAGNQKVTLRPRTGTSLLGASDVASYDGTTLALTATADPLTGGGHVLLRDDTGMPRVLSVTEVSGTPGAQTALVEDATLRDAFADARISYRGHLGPSDGSRPGSAARGGGAVALSLALGNWSCSVGGSTPAFSASYSGNANLDVNLSAGTVDFSLKGSLTTGVDLAADQAVSCTYENTGLLQVPLGATPLVVKLGPTATLSVTPFGSDTSRLALSATERIYASLYHDGNDPVVGKALSATGSSSSELNRGSAQFDIGVKVAVGPASVGELELGPEASATVGASYQLGTPDPSDDPFHRSLAGPHCTDLTNTLFLSFGASLLIPLLPDVSLDIARFDTPKVFLHKGPCVGYAGTITYHHVGSNVQGAVSCAETDEPCSDWNHTVVKTLVPQPASFEGQGYVRQPYSWTWSGQEHAYQKNYDGAWQALCTESTSYSGSGLRSWPEEDELPEGWPAPSFLSGTGPGVQTQGQMAVSLGRGTFNRTTVVQQEGGENFCSPSGSGSSWLPGVELVTEEVGGFLISMPTVALTLTGQPGDASYAEVNLTRQEFARD</sequence>
<evidence type="ECO:0000313" key="1">
    <source>
        <dbReference type="EMBL" id="MFC5176051.1"/>
    </source>
</evidence>
<dbReference type="EMBL" id="JBHSKD010000004">
    <property type="protein sequence ID" value="MFC5176051.1"/>
    <property type="molecule type" value="Genomic_DNA"/>
</dbReference>
<dbReference type="RefSeq" id="WP_378587758.1">
    <property type="nucleotide sequence ID" value="NZ_JBHSKD010000004.1"/>
</dbReference>
<protein>
    <submittedName>
        <fullName evidence="1">Uncharacterized protein</fullName>
    </submittedName>
</protein>
<accession>A0ABW0BGW9</accession>
<proteinExistence type="predicted"/>
<keyword evidence="2" id="KW-1185">Reference proteome</keyword>